<gene>
    <name evidence="1" type="ORF">DWB68_02835</name>
</gene>
<dbReference type="CDD" id="cd12952">
    <property type="entry name" value="MMP_ACEL2062"/>
    <property type="match status" value="1"/>
</dbReference>
<proteinExistence type="predicted"/>
<comment type="caution">
    <text evidence="1">The sequence shown here is derived from an EMBL/GenBank/DDBJ whole genome shotgun (WGS) entry which is preliminary data.</text>
</comment>
<dbReference type="AlphaFoldDB" id="A0A399JFA0"/>
<dbReference type="Proteomes" id="UP000265419">
    <property type="component" value="Unassembled WGS sequence"/>
</dbReference>
<dbReference type="Gene3D" id="3.30.2010.20">
    <property type="match status" value="1"/>
</dbReference>
<dbReference type="InterPro" id="IPR038555">
    <property type="entry name" value="Zincin_1_sf"/>
</dbReference>
<reference evidence="1 2" key="1">
    <citation type="submission" date="2018-07" db="EMBL/GenBank/DDBJ databases">
        <title>Arthrobacter sp. nov., isolated from raw cow's milk with high bacterial count.</title>
        <authorList>
            <person name="Hahne J."/>
            <person name="Isele D."/>
            <person name="Lipski A."/>
        </authorList>
    </citation>
    <scope>NUCLEOTIDE SEQUENCE [LARGE SCALE GENOMIC DNA]</scope>
    <source>
        <strain evidence="1 2">JZ R-35</strain>
    </source>
</reference>
<organism evidence="1 2">
    <name type="scientific">Galactobacter valiniphilus</name>
    <dbReference type="NCBI Taxonomy" id="2676122"/>
    <lineage>
        <taxon>Bacteria</taxon>
        <taxon>Bacillati</taxon>
        <taxon>Actinomycetota</taxon>
        <taxon>Actinomycetes</taxon>
        <taxon>Micrococcales</taxon>
        <taxon>Micrococcaceae</taxon>
        <taxon>Galactobacter</taxon>
    </lineage>
</organism>
<dbReference type="InterPro" id="IPR010428">
    <property type="entry name" value="Zincin_1"/>
</dbReference>
<dbReference type="RefSeq" id="WP_119423629.1">
    <property type="nucleotide sequence ID" value="NZ_QQXK01000004.1"/>
</dbReference>
<name>A0A399JFA0_9MICC</name>
<evidence type="ECO:0000313" key="1">
    <source>
        <dbReference type="EMBL" id="RII43257.1"/>
    </source>
</evidence>
<dbReference type="EMBL" id="QQXK01000004">
    <property type="protein sequence ID" value="RII43257.1"/>
    <property type="molecule type" value="Genomic_DNA"/>
</dbReference>
<dbReference type="Pfam" id="PF06262">
    <property type="entry name" value="Zincin_1"/>
    <property type="match status" value="1"/>
</dbReference>
<accession>A0A399JFA0</accession>
<dbReference type="SUPFAM" id="SSF55486">
    <property type="entry name" value="Metalloproteases ('zincins'), catalytic domain"/>
    <property type="match status" value="1"/>
</dbReference>
<evidence type="ECO:0000313" key="2">
    <source>
        <dbReference type="Proteomes" id="UP000265419"/>
    </source>
</evidence>
<keyword evidence="2" id="KW-1185">Reference proteome</keyword>
<protein>
    <recommendedName>
        <fullName evidence="3">Metallopeptidase family protein</fullName>
    </recommendedName>
</protein>
<evidence type="ECO:0008006" key="3">
    <source>
        <dbReference type="Google" id="ProtNLM"/>
    </source>
</evidence>
<sequence>MPFRVSADAFHLAATEAFKLLPRELLEPLDNVQIFVEPRYELLPHEHPDTQLFGYYDGVALSERGIDEIGRLPDRIVLFQETFEEECEDWAGIVRELRITLVHEIAHHLGLSEERIHELGWG</sequence>